<accession>A0A1H8AWR2</accession>
<name>A0A1H8AWR2_9BACI</name>
<evidence type="ECO:0000313" key="1">
    <source>
        <dbReference type="EMBL" id="SEM73937.1"/>
    </source>
</evidence>
<dbReference type="RefSeq" id="WP_090743927.1">
    <property type="nucleotide sequence ID" value="NZ_FOBW01000005.1"/>
</dbReference>
<sequence>MLVSEVNYMKEAYGMLYTLENSLRIFVRQKMMEEYGVNWFHVAPRLELRRGPRKDFESLCLHELESVYIRTYESAFYKLPLEFFMRLRDVYPLRNKIAHSFLLSEEEFSTLFQAYHFILSVIKERVPT</sequence>
<keyword evidence="2" id="KW-1185">Reference proteome</keyword>
<dbReference type="Proteomes" id="UP000198553">
    <property type="component" value="Unassembled WGS sequence"/>
</dbReference>
<evidence type="ECO:0000313" key="2">
    <source>
        <dbReference type="Proteomes" id="UP000198553"/>
    </source>
</evidence>
<dbReference type="OrthoDB" id="2918763at2"/>
<reference evidence="2" key="1">
    <citation type="submission" date="2016-10" db="EMBL/GenBank/DDBJ databases">
        <authorList>
            <person name="Varghese N."/>
            <person name="Submissions S."/>
        </authorList>
    </citation>
    <scope>NUCLEOTIDE SEQUENCE [LARGE SCALE GENOMIC DNA]</scope>
    <source>
        <strain evidence="2">B48,IBRC-M 10115,DSM 25386,CECT 8001</strain>
    </source>
</reference>
<dbReference type="STRING" id="930146.SAMN05192533_105147"/>
<protein>
    <recommendedName>
        <fullName evidence="3">Swt1-like HEPN domain-containing protein</fullName>
    </recommendedName>
</protein>
<dbReference type="AlphaFoldDB" id="A0A1H8AWR2"/>
<gene>
    <name evidence="1" type="ORF">SAMN05192533_105147</name>
</gene>
<organism evidence="1 2">
    <name type="scientific">Mesobacillus persicus</name>
    <dbReference type="NCBI Taxonomy" id="930146"/>
    <lineage>
        <taxon>Bacteria</taxon>
        <taxon>Bacillati</taxon>
        <taxon>Bacillota</taxon>
        <taxon>Bacilli</taxon>
        <taxon>Bacillales</taxon>
        <taxon>Bacillaceae</taxon>
        <taxon>Mesobacillus</taxon>
    </lineage>
</organism>
<evidence type="ECO:0008006" key="3">
    <source>
        <dbReference type="Google" id="ProtNLM"/>
    </source>
</evidence>
<dbReference type="EMBL" id="FOBW01000005">
    <property type="protein sequence ID" value="SEM73937.1"/>
    <property type="molecule type" value="Genomic_DNA"/>
</dbReference>
<proteinExistence type="predicted"/>